<organism evidence="1">
    <name type="scientific">marine sediment metagenome</name>
    <dbReference type="NCBI Taxonomy" id="412755"/>
    <lineage>
        <taxon>unclassified sequences</taxon>
        <taxon>metagenomes</taxon>
        <taxon>ecological metagenomes</taxon>
    </lineage>
</organism>
<name>A0A0F8XPZ7_9ZZZZ</name>
<accession>A0A0F8XPZ7</accession>
<sequence length="56" mass="6245">VRYNVITDIASKKFGVGKSRIKTLLNYAKKDGLIAKEKGKEGKYYALSSSIFNKFG</sequence>
<gene>
    <name evidence="1" type="ORF">LCGC14_2917900</name>
</gene>
<feature type="non-terminal residue" evidence="1">
    <location>
        <position position="1"/>
    </location>
</feature>
<dbReference type="EMBL" id="LAZR01057913">
    <property type="protein sequence ID" value="KKK71043.1"/>
    <property type="molecule type" value="Genomic_DNA"/>
</dbReference>
<reference evidence="1" key="1">
    <citation type="journal article" date="2015" name="Nature">
        <title>Complex archaea that bridge the gap between prokaryotes and eukaryotes.</title>
        <authorList>
            <person name="Spang A."/>
            <person name="Saw J.H."/>
            <person name="Jorgensen S.L."/>
            <person name="Zaremba-Niedzwiedzka K."/>
            <person name="Martijn J."/>
            <person name="Lind A.E."/>
            <person name="van Eijk R."/>
            <person name="Schleper C."/>
            <person name="Guy L."/>
            <person name="Ettema T.J."/>
        </authorList>
    </citation>
    <scope>NUCLEOTIDE SEQUENCE</scope>
</reference>
<proteinExistence type="predicted"/>
<evidence type="ECO:0000313" key="1">
    <source>
        <dbReference type="EMBL" id="KKK71043.1"/>
    </source>
</evidence>
<comment type="caution">
    <text evidence="1">The sequence shown here is derived from an EMBL/GenBank/DDBJ whole genome shotgun (WGS) entry which is preliminary data.</text>
</comment>
<dbReference type="AlphaFoldDB" id="A0A0F8XPZ7"/>
<protein>
    <submittedName>
        <fullName evidence="1">Uncharacterized protein</fullName>
    </submittedName>
</protein>